<dbReference type="SUPFAM" id="SSF53067">
    <property type="entry name" value="Actin-like ATPase domain"/>
    <property type="match status" value="2"/>
</dbReference>
<feature type="domain" description="ATPase BadF/BadG/BcrA/BcrD type" evidence="1">
    <location>
        <begin position="10"/>
        <end position="253"/>
    </location>
</feature>
<dbReference type="AlphaFoldDB" id="A0A916T8A5"/>
<dbReference type="InterPro" id="IPR043129">
    <property type="entry name" value="ATPase_NBD"/>
</dbReference>
<reference evidence="2" key="2">
    <citation type="submission" date="2020-09" db="EMBL/GenBank/DDBJ databases">
        <authorList>
            <person name="Sun Q."/>
            <person name="Zhou Y."/>
        </authorList>
    </citation>
    <scope>NUCLEOTIDE SEQUENCE</scope>
    <source>
        <strain evidence="2">CGMCC 1.12426</strain>
    </source>
</reference>
<evidence type="ECO:0000313" key="2">
    <source>
        <dbReference type="EMBL" id="GGB34190.1"/>
    </source>
</evidence>
<dbReference type="InterPro" id="IPR002731">
    <property type="entry name" value="ATPase_BadF"/>
</dbReference>
<reference evidence="2" key="1">
    <citation type="journal article" date="2014" name="Int. J. Syst. Evol. Microbiol.">
        <title>Complete genome sequence of Corynebacterium casei LMG S-19264T (=DSM 44701T), isolated from a smear-ripened cheese.</title>
        <authorList>
            <consortium name="US DOE Joint Genome Institute (JGI-PGF)"/>
            <person name="Walter F."/>
            <person name="Albersmeier A."/>
            <person name="Kalinowski J."/>
            <person name="Ruckert C."/>
        </authorList>
    </citation>
    <scope>NUCLEOTIDE SEQUENCE</scope>
    <source>
        <strain evidence="2">CGMCC 1.12426</strain>
    </source>
</reference>
<keyword evidence="2" id="KW-0808">Transferase</keyword>
<dbReference type="CDD" id="cd24082">
    <property type="entry name" value="ASKHA_NBD_GspK-like"/>
    <property type="match status" value="1"/>
</dbReference>
<sequence>MTDWTSPLFIGIDGGGSTCRFALETHTGRYETQLGSANVHTDRSRALGTIKDGLVSILAQAGLDPNRLSSAFIYAGLAGVVDEAQARQIAKELPGARVMVEDDRPCAVVGALGSTAGAVASMGTGSFLASQGPDGTRFLGGYGADLGDEGSGVWLAKAVLARTLHARDGIVADTPLTDTIWRRFDGSLAAMLSFVGAARPAELAALAPLVVEAAEKGDRNGQDLMASGADYIGRGLQALAWSPGDRLCLLGGLGPAYRPYLAPEISACIRRPEGTALDGALHLAKRLGTASTAAGEVRVDTLLPRPE</sequence>
<proteinExistence type="predicted"/>
<dbReference type="Proteomes" id="UP000605148">
    <property type="component" value="Unassembled WGS sequence"/>
</dbReference>
<dbReference type="Gene3D" id="3.30.420.40">
    <property type="match status" value="2"/>
</dbReference>
<dbReference type="RefSeq" id="WP_172971940.1">
    <property type="nucleotide sequence ID" value="NZ_BMFA01000001.1"/>
</dbReference>
<dbReference type="PANTHER" id="PTHR43190">
    <property type="entry name" value="N-ACETYL-D-GLUCOSAMINE KINASE"/>
    <property type="match status" value="1"/>
</dbReference>
<protein>
    <submittedName>
        <fullName evidence="2">N-acetylglucosamine kinase</fullName>
    </submittedName>
</protein>
<gene>
    <name evidence="2" type="ORF">GCM10011316_02870</name>
</gene>
<keyword evidence="2" id="KW-0418">Kinase</keyword>
<evidence type="ECO:0000259" key="1">
    <source>
        <dbReference type="Pfam" id="PF01869"/>
    </source>
</evidence>
<dbReference type="GO" id="GO:0016301">
    <property type="term" value="F:kinase activity"/>
    <property type="evidence" value="ECO:0007669"/>
    <property type="project" value="UniProtKB-KW"/>
</dbReference>
<accession>A0A916T8A5</accession>
<dbReference type="Pfam" id="PF01869">
    <property type="entry name" value="BcrAD_BadFG"/>
    <property type="match status" value="1"/>
</dbReference>
<name>A0A916T8A5_9HYPH</name>
<dbReference type="PANTHER" id="PTHR43190:SF3">
    <property type="entry name" value="N-ACETYL-D-GLUCOSAMINE KINASE"/>
    <property type="match status" value="1"/>
</dbReference>
<dbReference type="EMBL" id="BMFA01000001">
    <property type="protein sequence ID" value="GGB34190.1"/>
    <property type="molecule type" value="Genomic_DNA"/>
</dbReference>
<keyword evidence="3" id="KW-1185">Reference proteome</keyword>
<comment type="caution">
    <text evidence="2">The sequence shown here is derived from an EMBL/GenBank/DDBJ whole genome shotgun (WGS) entry which is preliminary data.</text>
</comment>
<dbReference type="InterPro" id="IPR052519">
    <property type="entry name" value="Euk-type_GlcNAc_Kinase"/>
</dbReference>
<evidence type="ECO:0000313" key="3">
    <source>
        <dbReference type="Proteomes" id="UP000605148"/>
    </source>
</evidence>
<organism evidence="2 3">
    <name type="scientific">Roseibium aquae</name>
    <dbReference type="NCBI Taxonomy" id="1323746"/>
    <lineage>
        <taxon>Bacteria</taxon>
        <taxon>Pseudomonadati</taxon>
        <taxon>Pseudomonadota</taxon>
        <taxon>Alphaproteobacteria</taxon>
        <taxon>Hyphomicrobiales</taxon>
        <taxon>Stappiaceae</taxon>
        <taxon>Roseibium</taxon>
    </lineage>
</organism>